<feature type="compositionally biased region" description="Polar residues" evidence="2">
    <location>
        <begin position="57"/>
        <end position="69"/>
    </location>
</feature>
<name>A0A1I8B7L1_MELHA</name>
<keyword evidence="3" id="KW-1185">Reference proteome</keyword>
<evidence type="ECO:0000256" key="2">
    <source>
        <dbReference type="SAM" id="MobiDB-lite"/>
    </source>
</evidence>
<feature type="coiled-coil region" evidence="1">
    <location>
        <begin position="156"/>
        <end position="183"/>
    </location>
</feature>
<keyword evidence="1" id="KW-0175">Coiled coil</keyword>
<dbReference type="Proteomes" id="UP000095281">
    <property type="component" value="Unplaced"/>
</dbReference>
<evidence type="ECO:0000256" key="1">
    <source>
        <dbReference type="SAM" id="Coils"/>
    </source>
</evidence>
<feature type="region of interest" description="Disordered" evidence="2">
    <location>
        <begin position="1"/>
        <end position="99"/>
    </location>
</feature>
<evidence type="ECO:0000313" key="4">
    <source>
        <dbReference type="WBParaSite" id="MhA1_Contig1597.frz3.gene2"/>
    </source>
</evidence>
<evidence type="ECO:0000313" key="3">
    <source>
        <dbReference type="Proteomes" id="UP000095281"/>
    </source>
</evidence>
<dbReference type="AlphaFoldDB" id="A0A1I8B7L1"/>
<proteinExistence type="predicted"/>
<dbReference type="WBParaSite" id="MhA1_Contig1597.frz3.gene2">
    <property type="protein sequence ID" value="MhA1_Contig1597.frz3.gene2"/>
    <property type="gene ID" value="MhA1_Contig1597.frz3.gene2"/>
</dbReference>
<feature type="region of interest" description="Disordered" evidence="2">
    <location>
        <begin position="215"/>
        <end position="234"/>
    </location>
</feature>
<organism evidence="3 4">
    <name type="scientific">Meloidogyne hapla</name>
    <name type="common">Root-knot nematode worm</name>
    <dbReference type="NCBI Taxonomy" id="6305"/>
    <lineage>
        <taxon>Eukaryota</taxon>
        <taxon>Metazoa</taxon>
        <taxon>Ecdysozoa</taxon>
        <taxon>Nematoda</taxon>
        <taxon>Chromadorea</taxon>
        <taxon>Rhabditida</taxon>
        <taxon>Tylenchina</taxon>
        <taxon>Tylenchomorpha</taxon>
        <taxon>Tylenchoidea</taxon>
        <taxon>Meloidogynidae</taxon>
        <taxon>Meloidogyninae</taxon>
        <taxon>Meloidogyne</taxon>
    </lineage>
</organism>
<feature type="compositionally biased region" description="Polar residues" evidence="2">
    <location>
        <begin position="77"/>
        <end position="88"/>
    </location>
</feature>
<sequence length="564" mass="64616">MNNENVESLIKIPSQKLTKDVNHKGLQNYPKPIKTKDESSSQRVTTNQFRANEKPLSDQTNLRENASTEGQRHQVHGISSDTTQNDEPTNCDNANDIDDDDRYLGASLREESLDDLFSNDKAENPNETYLIIEAENTNEDQNVSEVATDVKKELVSDTEEEGAEEIEEQMDEQQQNMQNSIILVKQEVENDELSNNGNMQSAQINNSIIIYDPTENQESSSASSSTDPFPDLHQDIPLAPINLRLVQLSSMGTSSSSSAHSENQPLKWDLRNKSTVSAKAEAASKVTREVVIDSSCSNTDMSRTDVYNFVIDEGKVIKRDNYVEECKVHVSGSTSFLKRPLGHLLRLTPPRHCKLTLKLQNDIKTLISYVMLRAKQVKQNGRGDNKFWITYIAPADRLYRISRLFVTDSMLAGLNDEVFRNMFVFRLDFHKNMDIFITQLDALRDVILNCLFVFEFDYIFILYGYDLINQDEKPSLDSTRKLKSWFEENLIGCNFQKPKDDCVYQYSIPQFVVITLPEIGNKAEQIKEYNNDLRILVQNRHGEPNGYIYLNIKYKIFQLYFSVI</sequence>
<reference evidence="4" key="1">
    <citation type="submission" date="2016-11" db="UniProtKB">
        <authorList>
            <consortium name="WormBaseParasite"/>
        </authorList>
    </citation>
    <scope>IDENTIFICATION</scope>
</reference>
<protein>
    <submittedName>
        <fullName evidence="4">Helitron_like_N domain-containing protein</fullName>
    </submittedName>
</protein>
<feature type="compositionally biased region" description="Polar residues" evidence="2">
    <location>
        <begin position="41"/>
        <end position="50"/>
    </location>
</feature>
<accession>A0A1I8B7L1</accession>